<dbReference type="Proteomes" id="UP000825890">
    <property type="component" value="Unassembled WGS sequence"/>
</dbReference>
<keyword evidence="3" id="KW-1185">Reference proteome</keyword>
<proteinExistence type="predicted"/>
<feature type="region of interest" description="Disordered" evidence="1">
    <location>
        <begin position="1"/>
        <end position="27"/>
    </location>
</feature>
<dbReference type="RefSeq" id="XP_044661587.1">
    <property type="nucleotide sequence ID" value="XM_044805652.1"/>
</dbReference>
<evidence type="ECO:0000256" key="1">
    <source>
        <dbReference type="SAM" id="MobiDB-lite"/>
    </source>
</evidence>
<name>A0A9P3FKS3_9PEZI</name>
<gene>
    <name evidence="2" type="ORF">CKM354_001020000</name>
</gene>
<reference evidence="2 3" key="1">
    <citation type="submission" date="2021-01" db="EMBL/GenBank/DDBJ databases">
        <title>Cercospora kikuchii MAFF 305040 whole genome shotgun sequence.</title>
        <authorList>
            <person name="Kashiwa T."/>
            <person name="Suzuki T."/>
        </authorList>
    </citation>
    <scope>NUCLEOTIDE SEQUENCE [LARGE SCALE GENOMIC DNA]</scope>
    <source>
        <strain evidence="2 3">MAFF 305040</strain>
    </source>
</reference>
<comment type="caution">
    <text evidence="2">The sequence shown here is derived from an EMBL/GenBank/DDBJ whole genome shotgun (WGS) entry which is preliminary data.</text>
</comment>
<evidence type="ECO:0000313" key="3">
    <source>
        <dbReference type="Proteomes" id="UP000825890"/>
    </source>
</evidence>
<sequence>MANAPNQTPLAFAPAAQPRLTKVADTRKPDEHREWYCVAIDGNNALKDDLDLARRIREKIVEITATEETLGDRLSTRPVTE</sequence>
<dbReference type="AlphaFoldDB" id="A0A9P3FKS3"/>
<evidence type="ECO:0000313" key="2">
    <source>
        <dbReference type="EMBL" id="GIZ47100.1"/>
    </source>
</evidence>
<organism evidence="2 3">
    <name type="scientific">Cercospora kikuchii</name>
    <dbReference type="NCBI Taxonomy" id="84275"/>
    <lineage>
        <taxon>Eukaryota</taxon>
        <taxon>Fungi</taxon>
        <taxon>Dikarya</taxon>
        <taxon>Ascomycota</taxon>
        <taxon>Pezizomycotina</taxon>
        <taxon>Dothideomycetes</taxon>
        <taxon>Dothideomycetidae</taxon>
        <taxon>Mycosphaerellales</taxon>
        <taxon>Mycosphaerellaceae</taxon>
        <taxon>Cercospora</taxon>
    </lineage>
</organism>
<protein>
    <submittedName>
        <fullName evidence="2">Uncharacterized protein</fullName>
    </submittedName>
</protein>
<dbReference type="GeneID" id="68295775"/>
<accession>A0A9P3FKS3</accession>
<dbReference type="EMBL" id="BOLY01000007">
    <property type="protein sequence ID" value="GIZ47100.1"/>
    <property type="molecule type" value="Genomic_DNA"/>
</dbReference>